<accession>V3ZNB4</accession>
<dbReference type="KEGG" id="lgi:LOTGIDRAFT_162330"/>
<dbReference type="AlphaFoldDB" id="V3ZNB4"/>
<dbReference type="OrthoDB" id="6091258at2759"/>
<evidence type="ECO:0000313" key="1">
    <source>
        <dbReference type="EMBL" id="ESO92853.1"/>
    </source>
</evidence>
<organism evidence="1 2">
    <name type="scientific">Lottia gigantea</name>
    <name type="common">Giant owl limpet</name>
    <dbReference type="NCBI Taxonomy" id="225164"/>
    <lineage>
        <taxon>Eukaryota</taxon>
        <taxon>Metazoa</taxon>
        <taxon>Spiralia</taxon>
        <taxon>Lophotrochozoa</taxon>
        <taxon>Mollusca</taxon>
        <taxon>Gastropoda</taxon>
        <taxon>Patellogastropoda</taxon>
        <taxon>Lottioidea</taxon>
        <taxon>Lottiidae</taxon>
        <taxon>Lottia</taxon>
    </lineage>
</organism>
<dbReference type="HOGENOM" id="CLU_1176604_0_0_1"/>
<evidence type="ECO:0000313" key="2">
    <source>
        <dbReference type="Proteomes" id="UP000030746"/>
    </source>
</evidence>
<dbReference type="GeneID" id="20238982"/>
<dbReference type="OMA" id="ECSSKEW"/>
<keyword evidence="2" id="KW-1185">Reference proteome</keyword>
<dbReference type="Proteomes" id="UP000030746">
    <property type="component" value="Unassembled WGS sequence"/>
</dbReference>
<dbReference type="RefSeq" id="XP_009056539.1">
    <property type="nucleotide sequence ID" value="XM_009058291.1"/>
</dbReference>
<reference evidence="1 2" key="1">
    <citation type="journal article" date="2013" name="Nature">
        <title>Insights into bilaterian evolution from three spiralian genomes.</title>
        <authorList>
            <person name="Simakov O."/>
            <person name="Marletaz F."/>
            <person name="Cho S.J."/>
            <person name="Edsinger-Gonzales E."/>
            <person name="Havlak P."/>
            <person name="Hellsten U."/>
            <person name="Kuo D.H."/>
            <person name="Larsson T."/>
            <person name="Lv J."/>
            <person name="Arendt D."/>
            <person name="Savage R."/>
            <person name="Osoegawa K."/>
            <person name="de Jong P."/>
            <person name="Grimwood J."/>
            <person name="Chapman J.A."/>
            <person name="Shapiro H."/>
            <person name="Aerts A."/>
            <person name="Otillar R.P."/>
            <person name="Terry A.Y."/>
            <person name="Boore J.L."/>
            <person name="Grigoriev I.V."/>
            <person name="Lindberg D.R."/>
            <person name="Seaver E.C."/>
            <person name="Weisblat D.A."/>
            <person name="Putnam N.H."/>
            <person name="Rokhsar D.S."/>
        </authorList>
    </citation>
    <scope>NUCLEOTIDE SEQUENCE [LARGE SCALE GENOMIC DNA]</scope>
</reference>
<sequence length="236" mass="27427">MASADISLLPFKADFENLSEVQNFLYTTLQELRKDSNWPTELKSGIISKLPNGRKIRLILPKGRDKTLQLLQESATEDSDVGESMRNPEELIFVGFFGFSKPREILTKEVFDKIWKADQILVDEFKNQKYLMAYVSAEQEIGGDWMNLVLCSSPQGITDWHNFEFHSDMASEISPEYYSRIRIHRGRLHKGLKSEKFTVYQTLFLAYGNDKEGSVKRLCRVWNTREEDKYFITDSS</sequence>
<dbReference type="CTD" id="20238982"/>
<protein>
    <submittedName>
        <fullName evidence="1">Uncharacterized protein</fullName>
    </submittedName>
</protein>
<proteinExistence type="predicted"/>
<dbReference type="EMBL" id="KB202014">
    <property type="protein sequence ID" value="ESO92853.1"/>
    <property type="molecule type" value="Genomic_DNA"/>
</dbReference>
<gene>
    <name evidence="1" type="ORF">LOTGIDRAFT_162330</name>
</gene>
<name>V3ZNB4_LOTGI</name>